<dbReference type="HOGENOM" id="CLU_1311202_0_0_1"/>
<dbReference type="InterPro" id="IPR003598">
    <property type="entry name" value="Ig_sub2"/>
</dbReference>
<dbReference type="InterPro" id="IPR013783">
    <property type="entry name" value="Ig-like_fold"/>
</dbReference>
<dbReference type="InterPro" id="IPR003599">
    <property type="entry name" value="Ig_sub"/>
</dbReference>
<dbReference type="GO" id="GO:0005886">
    <property type="term" value="C:plasma membrane"/>
    <property type="evidence" value="ECO:0007669"/>
    <property type="project" value="TreeGrafter"/>
</dbReference>
<sequence>MQLFVAIFLVSFAKAVPNNVQILGATSQTVILGGRLTLQCSGQGDPAPTLSWIFSSSTSDATTVGTGTTYTITNAQRTNGGTYVCRGTNSLGSTDSQGVTVDVQYTPIDARTDAQKSISAAVGSTISLVCAVDANPVASYEWYRSNQLVSNQREYTFALSSLALLGSYTCKATNSRGSVELRYTLSEGILTINHFSHQCFSLFNIYIKKS</sequence>
<name>K1REW3_MAGGI</name>
<dbReference type="EMBL" id="JH819067">
    <property type="protein sequence ID" value="EKC32611.1"/>
    <property type="molecule type" value="Genomic_DNA"/>
</dbReference>
<evidence type="ECO:0000259" key="3">
    <source>
        <dbReference type="PROSITE" id="PS50835"/>
    </source>
</evidence>
<dbReference type="GO" id="GO:0007156">
    <property type="term" value="P:homophilic cell adhesion via plasma membrane adhesion molecules"/>
    <property type="evidence" value="ECO:0007669"/>
    <property type="project" value="TreeGrafter"/>
</dbReference>
<evidence type="ECO:0000256" key="1">
    <source>
        <dbReference type="ARBA" id="ARBA00022729"/>
    </source>
</evidence>
<dbReference type="PANTHER" id="PTHR45080:SF8">
    <property type="entry name" value="IG-LIKE DOMAIN-CONTAINING PROTEIN"/>
    <property type="match status" value="1"/>
</dbReference>
<reference evidence="4" key="1">
    <citation type="journal article" date="2012" name="Nature">
        <title>The oyster genome reveals stress adaptation and complexity of shell formation.</title>
        <authorList>
            <person name="Zhang G."/>
            <person name="Fang X."/>
            <person name="Guo X."/>
            <person name="Li L."/>
            <person name="Luo R."/>
            <person name="Xu F."/>
            <person name="Yang P."/>
            <person name="Zhang L."/>
            <person name="Wang X."/>
            <person name="Qi H."/>
            <person name="Xiong Z."/>
            <person name="Que H."/>
            <person name="Xie Y."/>
            <person name="Holland P.W."/>
            <person name="Paps J."/>
            <person name="Zhu Y."/>
            <person name="Wu F."/>
            <person name="Chen Y."/>
            <person name="Wang J."/>
            <person name="Peng C."/>
            <person name="Meng J."/>
            <person name="Yang L."/>
            <person name="Liu J."/>
            <person name="Wen B."/>
            <person name="Zhang N."/>
            <person name="Huang Z."/>
            <person name="Zhu Q."/>
            <person name="Feng Y."/>
            <person name="Mount A."/>
            <person name="Hedgecock D."/>
            <person name="Xu Z."/>
            <person name="Liu Y."/>
            <person name="Domazet-Loso T."/>
            <person name="Du Y."/>
            <person name="Sun X."/>
            <person name="Zhang S."/>
            <person name="Liu B."/>
            <person name="Cheng P."/>
            <person name="Jiang X."/>
            <person name="Li J."/>
            <person name="Fan D."/>
            <person name="Wang W."/>
            <person name="Fu W."/>
            <person name="Wang T."/>
            <person name="Wang B."/>
            <person name="Zhang J."/>
            <person name="Peng Z."/>
            <person name="Li Y."/>
            <person name="Li N."/>
            <person name="Wang J."/>
            <person name="Chen M."/>
            <person name="He Y."/>
            <person name="Tan F."/>
            <person name="Song X."/>
            <person name="Zheng Q."/>
            <person name="Huang R."/>
            <person name="Yang H."/>
            <person name="Du X."/>
            <person name="Chen L."/>
            <person name="Yang M."/>
            <person name="Gaffney P.M."/>
            <person name="Wang S."/>
            <person name="Luo L."/>
            <person name="She Z."/>
            <person name="Ming Y."/>
            <person name="Huang W."/>
            <person name="Zhang S."/>
            <person name="Huang B."/>
            <person name="Zhang Y."/>
            <person name="Qu T."/>
            <person name="Ni P."/>
            <person name="Miao G."/>
            <person name="Wang J."/>
            <person name="Wang Q."/>
            <person name="Steinberg C.E."/>
            <person name="Wang H."/>
            <person name="Li N."/>
            <person name="Qian L."/>
            <person name="Zhang G."/>
            <person name="Li Y."/>
            <person name="Yang H."/>
            <person name="Liu X."/>
            <person name="Wang J."/>
            <person name="Yin Y."/>
            <person name="Wang J."/>
        </authorList>
    </citation>
    <scope>NUCLEOTIDE SEQUENCE [LARGE SCALE GENOMIC DNA]</scope>
    <source>
        <strain evidence="4">05x7-T-G4-1.051#20</strain>
    </source>
</reference>
<organism evidence="4">
    <name type="scientific">Magallana gigas</name>
    <name type="common">Pacific oyster</name>
    <name type="synonym">Crassostrea gigas</name>
    <dbReference type="NCBI Taxonomy" id="29159"/>
    <lineage>
        <taxon>Eukaryota</taxon>
        <taxon>Metazoa</taxon>
        <taxon>Spiralia</taxon>
        <taxon>Lophotrochozoa</taxon>
        <taxon>Mollusca</taxon>
        <taxon>Bivalvia</taxon>
        <taxon>Autobranchia</taxon>
        <taxon>Pteriomorphia</taxon>
        <taxon>Ostreida</taxon>
        <taxon>Ostreoidea</taxon>
        <taxon>Ostreidae</taxon>
        <taxon>Magallana</taxon>
    </lineage>
</organism>
<dbReference type="Pfam" id="PF13927">
    <property type="entry name" value="Ig_3"/>
    <property type="match status" value="1"/>
</dbReference>
<dbReference type="InParanoid" id="K1REW3"/>
<dbReference type="AlphaFoldDB" id="K1REW3"/>
<protein>
    <submittedName>
        <fullName evidence="4">Lachesin</fullName>
    </submittedName>
</protein>
<dbReference type="SMART" id="SM00409">
    <property type="entry name" value="IG"/>
    <property type="match status" value="2"/>
</dbReference>
<evidence type="ECO:0000313" key="4">
    <source>
        <dbReference type="EMBL" id="EKC32611.1"/>
    </source>
</evidence>
<dbReference type="Gene3D" id="2.60.40.10">
    <property type="entry name" value="Immunoglobulins"/>
    <property type="match status" value="2"/>
</dbReference>
<gene>
    <name evidence="4" type="ORF">CGI_10019012</name>
</gene>
<keyword evidence="2" id="KW-1015">Disulfide bond</keyword>
<proteinExistence type="predicted"/>
<dbReference type="SUPFAM" id="SSF48726">
    <property type="entry name" value="Immunoglobulin"/>
    <property type="match status" value="2"/>
</dbReference>
<dbReference type="InterPro" id="IPR036179">
    <property type="entry name" value="Ig-like_dom_sf"/>
</dbReference>
<dbReference type="InterPro" id="IPR007110">
    <property type="entry name" value="Ig-like_dom"/>
</dbReference>
<feature type="domain" description="Ig-like" evidence="3">
    <location>
        <begin position="107"/>
        <end position="186"/>
    </location>
</feature>
<accession>K1REW3</accession>
<dbReference type="Pfam" id="PF13895">
    <property type="entry name" value="Ig_2"/>
    <property type="match status" value="1"/>
</dbReference>
<dbReference type="PROSITE" id="PS50835">
    <property type="entry name" value="IG_LIKE"/>
    <property type="match status" value="2"/>
</dbReference>
<dbReference type="SMART" id="SM00408">
    <property type="entry name" value="IGc2"/>
    <property type="match status" value="2"/>
</dbReference>
<evidence type="ECO:0000256" key="2">
    <source>
        <dbReference type="ARBA" id="ARBA00023157"/>
    </source>
</evidence>
<dbReference type="InterPro" id="IPR050958">
    <property type="entry name" value="Cell_Adh-Cytoskel_Orgn"/>
</dbReference>
<feature type="domain" description="Ig-like" evidence="3">
    <location>
        <begin position="17"/>
        <end position="100"/>
    </location>
</feature>
<dbReference type="PANTHER" id="PTHR45080">
    <property type="entry name" value="CONTACTIN 5"/>
    <property type="match status" value="1"/>
</dbReference>
<keyword evidence="1" id="KW-0732">Signal</keyword>